<sequence length="298" mass="32122">MTQQDFSTVLANVNGVHLTTSGAHFKQVGEGLPLLVVENQLGSAVIAIQGAHLLSFVPAGGQDLLWLSPNAIFEPAKAVRGGIPLCMPWFGGHPEGLPSHGFARSTDWTLQSARNLADGRTEIVLSLQDSEQTRAMWPYAFNFEFTIVVGTALDLSMTTQNLSDTSVPYTYAFHTYFAISDYTQVVVTGLADLNYIDTIGVERRLVQQGDVVFTGSTDRVYLDVPEVQTIVDGTRSIRIASSAHSAVVWNPGEHAKNIADIGSDAYRQFVCVERGDVFDNALTLAAGASHTATMTLSA</sequence>
<dbReference type="PANTHER" id="PTHR11122">
    <property type="entry name" value="APOSPORY-ASSOCIATED PROTEIN C-RELATED"/>
    <property type="match status" value="1"/>
</dbReference>
<dbReference type="Proteomes" id="UP001195660">
    <property type="component" value="Unassembled WGS sequence"/>
</dbReference>
<reference evidence="5 6" key="1">
    <citation type="submission" date="2019-11" db="EMBL/GenBank/DDBJ databases">
        <title>Novel Deefgea species.</title>
        <authorList>
            <person name="Han J.-H."/>
        </authorList>
    </citation>
    <scope>NUCLEOTIDE SEQUENCE [LARGE SCALE GENOMIC DNA]</scope>
    <source>
        <strain evidence="5 6">LMG 24817</strain>
    </source>
</reference>
<dbReference type="EC" id="5.1.3.15" evidence="4"/>
<keyword evidence="6" id="KW-1185">Reference proteome</keyword>
<dbReference type="RefSeq" id="WP_203569531.1">
    <property type="nucleotide sequence ID" value="NZ_WOFE01000001.1"/>
</dbReference>
<dbReference type="PANTHER" id="PTHR11122:SF13">
    <property type="entry name" value="GLUCOSE-6-PHOSPHATE 1-EPIMERASE"/>
    <property type="match status" value="1"/>
</dbReference>
<organism evidence="5 6">
    <name type="scientific">Deefgea chitinilytica</name>
    <dbReference type="NCBI Taxonomy" id="570276"/>
    <lineage>
        <taxon>Bacteria</taxon>
        <taxon>Pseudomonadati</taxon>
        <taxon>Pseudomonadota</taxon>
        <taxon>Betaproteobacteria</taxon>
        <taxon>Neisseriales</taxon>
        <taxon>Chitinibacteraceae</taxon>
        <taxon>Deefgea</taxon>
    </lineage>
</organism>
<accession>A0ABS2C7U6</accession>
<evidence type="ECO:0000256" key="1">
    <source>
        <dbReference type="ARBA" id="ARBA00001096"/>
    </source>
</evidence>
<evidence type="ECO:0000256" key="2">
    <source>
        <dbReference type="ARBA" id="ARBA00005866"/>
    </source>
</evidence>
<proteinExistence type="inferred from homology"/>
<dbReference type="Pfam" id="PF01263">
    <property type="entry name" value="Aldose_epim"/>
    <property type="match status" value="1"/>
</dbReference>
<keyword evidence="3 4" id="KW-0413">Isomerase</keyword>
<dbReference type="InterPro" id="IPR014718">
    <property type="entry name" value="GH-type_carb-bd"/>
</dbReference>
<dbReference type="InterPro" id="IPR025532">
    <property type="entry name" value="G6P_1-epimerase"/>
</dbReference>
<protein>
    <recommendedName>
        <fullName evidence="4">Putative glucose-6-phosphate 1-epimerase</fullName>
        <ecNumber evidence="4">5.1.3.15</ecNumber>
    </recommendedName>
</protein>
<gene>
    <name evidence="5" type="ORF">GM173_01340</name>
</gene>
<evidence type="ECO:0000256" key="4">
    <source>
        <dbReference type="PIRNR" id="PIRNR016020"/>
    </source>
</evidence>
<dbReference type="Gene3D" id="2.70.98.10">
    <property type="match status" value="1"/>
</dbReference>
<dbReference type="InterPro" id="IPR011013">
    <property type="entry name" value="Gal_mutarotase_sf_dom"/>
</dbReference>
<comment type="caution">
    <text evidence="5">The sequence shown here is derived from an EMBL/GenBank/DDBJ whole genome shotgun (WGS) entry which is preliminary data.</text>
</comment>
<comment type="catalytic activity">
    <reaction evidence="1">
        <text>alpha-D-glucose 6-phosphate = beta-D-glucose 6-phosphate</text>
        <dbReference type="Rhea" id="RHEA:16249"/>
        <dbReference type="ChEBI" id="CHEBI:58225"/>
        <dbReference type="ChEBI" id="CHEBI:58247"/>
        <dbReference type="EC" id="5.1.3.15"/>
    </reaction>
</comment>
<evidence type="ECO:0000313" key="6">
    <source>
        <dbReference type="Proteomes" id="UP001195660"/>
    </source>
</evidence>
<evidence type="ECO:0000256" key="3">
    <source>
        <dbReference type="ARBA" id="ARBA00023235"/>
    </source>
</evidence>
<evidence type="ECO:0000313" key="5">
    <source>
        <dbReference type="EMBL" id="MBM5570219.1"/>
    </source>
</evidence>
<dbReference type="PIRSF" id="PIRSF016020">
    <property type="entry name" value="PHexose_mutarotase"/>
    <property type="match status" value="1"/>
</dbReference>
<dbReference type="SUPFAM" id="SSF74650">
    <property type="entry name" value="Galactose mutarotase-like"/>
    <property type="match status" value="1"/>
</dbReference>
<name>A0ABS2C7U6_9NEIS</name>
<dbReference type="InterPro" id="IPR008183">
    <property type="entry name" value="Aldose_1/G6P_1-epimerase"/>
</dbReference>
<comment type="similarity">
    <text evidence="2 4">Belongs to the glucose-6-phosphate 1-epimerase family.</text>
</comment>
<dbReference type="EMBL" id="WOFE01000001">
    <property type="protein sequence ID" value="MBM5570219.1"/>
    <property type="molecule type" value="Genomic_DNA"/>
</dbReference>
<dbReference type="CDD" id="cd09020">
    <property type="entry name" value="D-hex-6-P-epi_like"/>
    <property type="match status" value="1"/>
</dbReference>